<comment type="caution">
    <text evidence="1">The sequence shown here is derived from an EMBL/GenBank/DDBJ whole genome shotgun (WGS) entry which is preliminary data.</text>
</comment>
<protein>
    <submittedName>
        <fullName evidence="1">Homeobox-leucine zipper ATHB-13-like</fullName>
    </submittedName>
</protein>
<proteinExistence type="predicted"/>
<organism evidence="1 2">
    <name type="scientific">Olea europaea subsp. europaea</name>
    <dbReference type="NCBI Taxonomy" id="158383"/>
    <lineage>
        <taxon>Eukaryota</taxon>
        <taxon>Viridiplantae</taxon>
        <taxon>Streptophyta</taxon>
        <taxon>Embryophyta</taxon>
        <taxon>Tracheophyta</taxon>
        <taxon>Spermatophyta</taxon>
        <taxon>Magnoliopsida</taxon>
        <taxon>eudicotyledons</taxon>
        <taxon>Gunneridae</taxon>
        <taxon>Pentapetalae</taxon>
        <taxon>asterids</taxon>
        <taxon>lamiids</taxon>
        <taxon>Lamiales</taxon>
        <taxon>Oleaceae</taxon>
        <taxon>Oleeae</taxon>
        <taxon>Olea</taxon>
    </lineage>
</organism>
<evidence type="ECO:0000313" key="2">
    <source>
        <dbReference type="Proteomes" id="UP000594638"/>
    </source>
</evidence>
<accession>A0A8S0Q938</accession>
<dbReference type="AlphaFoldDB" id="A0A8S0Q938"/>
<dbReference type="Gramene" id="OE9A023144T1">
    <property type="protein sequence ID" value="OE9A023144C1"/>
    <property type="gene ID" value="OE9A023144"/>
</dbReference>
<dbReference type="GO" id="GO:0003677">
    <property type="term" value="F:DNA binding"/>
    <property type="evidence" value="ECO:0007669"/>
    <property type="project" value="UniProtKB-KW"/>
</dbReference>
<dbReference type="Proteomes" id="UP000594638">
    <property type="component" value="Unassembled WGS sequence"/>
</dbReference>
<keyword evidence="2" id="KW-1185">Reference proteome</keyword>
<gene>
    <name evidence="1" type="ORF">OLEA9_A023144</name>
</gene>
<keyword evidence="1" id="KW-0371">Homeobox</keyword>
<name>A0A8S0Q938_OLEEU</name>
<sequence length="159" mass="18315">MSAFEKIEDSVMAIGLTHQEMEGSCSNRSENSCDIKLDISRTLANDSPLSTYPSTRPLFAPSVRPNGAAQLFQTTCRPDIQYQKSEQTVKDESFCKIFRFGSWEATTRVRASAQGRRVEGGELKLRHWAKSRMVAVVDWWQHRKKRLLRKMNGRRRSDF</sequence>
<evidence type="ECO:0000313" key="1">
    <source>
        <dbReference type="EMBL" id="CAA2964930.1"/>
    </source>
</evidence>
<reference evidence="1 2" key="1">
    <citation type="submission" date="2019-12" db="EMBL/GenBank/DDBJ databases">
        <authorList>
            <person name="Alioto T."/>
            <person name="Alioto T."/>
            <person name="Gomez Garrido J."/>
        </authorList>
    </citation>
    <scope>NUCLEOTIDE SEQUENCE [LARGE SCALE GENOMIC DNA]</scope>
</reference>
<dbReference type="EMBL" id="CACTIH010001832">
    <property type="protein sequence ID" value="CAA2964930.1"/>
    <property type="molecule type" value="Genomic_DNA"/>
</dbReference>
<keyword evidence="1" id="KW-0238">DNA-binding</keyword>